<dbReference type="Pfam" id="PF00574">
    <property type="entry name" value="CLP_protease"/>
    <property type="match status" value="1"/>
</dbReference>
<evidence type="ECO:0008006" key="3">
    <source>
        <dbReference type="Google" id="ProtNLM"/>
    </source>
</evidence>
<dbReference type="PANTHER" id="PTHR42987">
    <property type="entry name" value="PEPTIDASE S49"/>
    <property type="match status" value="1"/>
</dbReference>
<keyword evidence="2" id="KW-1185">Reference proteome</keyword>
<dbReference type="AlphaFoldDB" id="W4VQU1"/>
<proteinExistence type="predicted"/>
<dbReference type="Proteomes" id="UP000019102">
    <property type="component" value="Unassembled WGS sequence"/>
</dbReference>
<dbReference type="SUPFAM" id="SSF52096">
    <property type="entry name" value="ClpP/crotonase"/>
    <property type="match status" value="1"/>
</dbReference>
<dbReference type="InterPro" id="IPR023562">
    <property type="entry name" value="ClpP/TepA"/>
</dbReference>
<dbReference type="Gene3D" id="3.90.226.10">
    <property type="entry name" value="2-enoyl-CoA Hydratase, Chain A, domain 1"/>
    <property type="match status" value="1"/>
</dbReference>
<accession>W4VQU1</accession>
<organism evidence="1 2">
    <name type="scientific">Gracilibacillus boraciitolerans JCM 21714</name>
    <dbReference type="NCBI Taxonomy" id="1298598"/>
    <lineage>
        <taxon>Bacteria</taxon>
        <taxon>Bacillati</taxon>
        <taxon>Bacillota</taxon>
        <taxon>Bacilli</taxon>
        <taxon>Bacillales</taxon>
        <taxon>Bacillaceae</taxon>
        <taxon>Gracilibacillus</taxon>
    </lineage>
</organism>
<sequence>MEGEGKEKISQIFIDGPIYSNSLQHQNSILNLLNIIAEDSSIKGVVLSVNTPGGDVVAIDNIYNELVKIKEKGGKNW</sequence>
<comment type="caution">
    <text evidence="1">The sequence shown here is derived from an EMBL/GenBank/DDBJ whole genome shotgun (WGS) entry which is preliminary data.</text>
</comment>
<reference evidence="1 2" key="1">
    <citation type="journal article" date="2014" name="Genome Announc.">
        <title>Draft Genome Sequence of the Boron-Tolerant and Moderately Halotolerant Bacterium Gracilibacillus boraciitolerans JCM 21714T.</title>
        <authorList>
            <person name="Ahmed I."/>
            <person name="Oshima K."/>
            <person name="Suda W."/>
            <person name="Kitamura K."/>
            <person name="Iida T."/>
            <person name="Ohmori Y."/>
            <person name="Fujiwara T."/>
            <person name="Hattori M."/>
            <person name="Ohkuma M."/>
        </authorList>
    </citation>
    <scope>NUCLEOTIDE SEQUENCE [LARGE SCALE GENOMIC DNA]</scope>
    <source>
        <strain evidence="1 2">JCM 21714</strain>
    </source>
</reference>
<name>W4VQU1_9BACI</name>
<dbReference type="InterPro" id="IPR029045">
    <property type="entry name" value="ClpP/crotonase-like_dom_sf"/>
</dbReference>
<protein>
    <recommendedName>
        <fullName evidence="3">Protease IV</fullName>
    </recommendedName>
</protein>
<dbReference type="EMBL" id="BAVS01000053">
    <property type="protein sequence ID" value="GAE95363.1"/>
    <property type="molecule type" value="Genomic_DNA"/>
</dbReference>
<dbReference type="STRING" id="1298598.JCM21714_4592"/>
<gene>
    <name evidence="1" type="ORF">JCM21714_4592</name>
</gene>
<evidence type="ECO:0000313" key="1">
    <source>
        <dbReference type="EMBL" id="GAE95363.1"/>
    </source>
</evidence>
<dbReference type="PANTHER" id="PTHR42987:SF4">
    <property type="entry name" value="PROTEASE SOHB-RELATED"/>
    <property type="match status" value="1"/>
</dbReference>
<evidence type="ECO:0000313" key="2">
    <source>
        <dbReference type="Proteomes" id="UP000019102"/>
    </source>
</evidence>